<accession>A0A812PM55</accession>
<dbReference type="Proteomes" id="UP000604046">
    <property type="component" value="Unassembled WGS sequence"/>
</dbReference>
<organism evidence="2 3">
    <name type="scientific">Symbiodinium natans</name>
    <dbReference type="NCBI Taxonomy" id="878477"/>
    <lineage>
        <taxon>Eukaryota</taxon>
        <taxon>Sar</taxon>
        <taxon>Alveolata</taxon>
        <taxon>Dinophyceae</taxon>
        <taxon>Suessiales</taxon>
        <taxon>Symbiodiniaceae</taxon>
        <taxon>Symbiodinium</taxon>
    </lineage>
</organism>
<protein>
    <submittedName>
        <fullName evidence="2">Uncharacterized protein</fullName>
    </submittedName>
</protein>
<evidence type="ECO:0000313" key="3">
    <source>
        <dbReference type="Proteomes" id="UP000604046"/>
    </source>
</evidence>
<keyword evidence="3" id="KW-1185">Reference proteome</keyword>
<name>A0A812PM55_9DINO</name>
<evidence type="ECO:0000313" key="2">
    <source>
        <dbReference type="EMBL" id="CAE7367427.1"/>
    </source>
</evidence>
<dbReference type="AlphaFoldDB" id="A0A812PM55"/>
<comment type="caution">
    <text evidence="2">The sequence shown here is derived from an EMBL/GenBank/DDBJ whole genome shotgun (WGS) entry which is preliminary data.</text>
</comment>
<sequence length="476" mass="52544">MAQGQGQQRASWRPGASTVKATLVQGPAHAASQQLFFEQRRAAKRGPPTPAFSSTGLATPTGDNFGPKGPAASGSTPPATRDTGLFQPMHYQQETAFVATAHSAGVNANNPTEMAAWMKETISTRAQVPHYHTAVIRPELYNLFNQVEAALVALDDRLLRQTKELAWMASENRALQKQSAALMVILTGWDTSMSPSERLFMVNWMLEQITHVQASLQQRGWANFDGEYKYLNILSADPSTPPAGAQKWSSVTLLSFKSWDLRKAFMEAYGGTQGTPLYKDARTPVPRHHIRATPSSPQFQRKLEIPIRVLLQALNLKEETEPRQVVILWNAYGDGILEITKDISDWLATTPPDELMTEEATIWSYCWNKIDFGVQQEIDAAERDDFANARAAAKGTGKGMLAGKGSRHCTAPMIYSASSMPYPIDLDIRLVSQVAYVWDEYCDKFGENNRKCGDYRQATFSGAPVTTTPLLTAPTA</sequence>
<feature type="region of interest" description="Disordered" evidence="1">
    <location>
        <begin position="42"/>
        <end position="83"/>
    </location>
</feature>
<reference evidence="2" key="1">
    <citation type="submission" date="2021-02" db="EMBL/GenBank/DDBJ databases">
        <authorList>
            <person name="Dougan E. K."/>
            <person name="Rhodes N."/>
            <person name="Thang M."/>
            <person name="Chan C."/>
        </authorList>
    </citation>
    <scope>NUCLEOTIDE SEQUENCE</scope>
</reference>
<evidence type="ECO:0000256" key="1">
    <source>
        <dbReference type="SAM" id="MobiDB-lite"/>
    </source>
</evidence>
<proteinExistence type="predicted"/>
<feature type="compositionally biased region" description="Polar residues" evidence="1">
    <location>
        <begin position="51"/>
        <end position="62"/>
    </location>
</feature>
<gene>
    <name evidence="2" type="ORF">SNAT2548_LOCUS19975</name>
</gene>
<dbReference type="OrthoDB" id="10415013at2759"/>
<dbReference type="EMBL" id="CAJNDS010002195">
    <property type="protein sequence ID" value="CAE7367427.1"/>
    <property type="molecule type" value="Genomic_DNA"/>
</dbReference>